<feature type="chain" id="PRO_5038054949" description="Enhanced entry protein EnhB" evidence="1">
    <location>
        <begin position="25"/>
        <end position="162"/>
    </location>
</feature>
<evidence type="ECO:0008006" key="4">
    <source>
        <dbReference type="Google" id="ProtNLM"/>
    </source>
</evidence>
<keyword evidence="3" id="KW-1185">Reference proteome</keyword>
<feature type="signal peptide" evidence="1">
    <location>
        <begin position="1"/>
        <end position="24"/>
    </location>
</feature>
<dbReference type="RefSeq" id="WP_131775468.1">
    <property type="nucleotide sequence ID" value="NZ_BMOB01000001.1"/>
</dbReference>
<comment type="caution">
    <text evidence="2">The sequence shown here is derived from an EMBL/GenBank/DDBJ whole genome shotgun (WGS) entry which is preliminary data.</text>
</comment>
<keyword evidence="1" id="KW-0732">Signal</keyword>
<sequence>MINRTIKTKLAIITMLLISTAALGESYPRGCEVTGFGYNENYLILNEQGEQTFYLIQNRSDTQIELERHETEEVFMSPTLQTKLDPKQWAAFASDVGNLHFKCYKHNDGNTSLVKCSDVLDICQYPRVKFALSNMGNYWVSTNKPQARVIKDAIAKGILLRW</sequence>
<accession>A0A917JPK9</accession>
<gene>
    <name evidence="2" type="ORF">GCM10007966_02270</name>
</gene>
<name>A0A917JPK9_9GAMM</name>
<dbReference type="AlphaFoldDB" id="A0A917JPK9"/>
<dbReference type="Proteomes" id="UP000630149">
    <property type="component" value="Unassembled WGS sequence"/>
</dbReference>
<dbReference type="EMBL" id="BMOB01000001">
    <property type="protein sequence ID" value="GGI77078.1"/>
    <property type="molecule type" value="Genomic_DNA"/>
</dbReference>
<evidence type="ECO:0000256" key="1">
    <source>
        <dbReference type="SAM" id="SignalP"/>
    </source>
</evidence>
<reference evidence="2" key="2">
    <citation type="submission" date="2020-09" db="EMBL/GenBank/DDBJ databases">
        <authorList>
            <person name="Sun Q."/>
            <person name="Ohkuma M."/>
        </authorList>
    </citation>
    <scope>NUCLEOTIDE SEQUENCE</scope>
    <source>
        <strain evidence="2">JCM 13919</strain>
    </source>
</reference>
<dbReference type="OrthoDB" id="5639597at2"/>
<proteinExistence type="predicted"/>
<organism evidence="2 3">
    <name type="scientific">Legionella impletisoli</name>
    <dbReference type="NCBI Taxonomy" id="343510"/>
    <lineage>
        <taxon>Bacteria</taxon>
        <taxon>Pseudomonadati</taxon>
        <taxon>Pseudomonadota</taxon>
        <taxon>Gammaproteobacteria</taxon>
        <taxon>Legionellales</taxon>
        <taxon>Legionellaceae</taxon>
        <taxon>Legionella</taxon>
    </lineage>
</organism>
<evidence type="ECO:0000313" key="2">
    <source>
        <dbReference type="EMBL" id="GGI77078.1"/>
    </source>
</evidence>
<reference evidence="2" key="1">
    <citation type="journal article" date="2014" name="Int. J. Syst. Evol. Microbiol.">
        <title>Complete genome sequence of Corynebacterium casei LMG S-19264T (=DSM 44701T), isolated from a smear-ripened cheese.</title>
        <authorList>
            <consortium name="US DOE Joint Genome Institute (JGI-PGF)"/>
            <person name="Walter F."/>
            <person name="Albersmeier A."/>
            <person name="Kalinowski J."/>
            <person name="Ruckert C."/>
        </authorList>
    </citation>
    <scope>NUCLEOTIDE SEQUENCE</scope>
    <source>
        <strain evidence="2">JCM 13919</strain>
    </source>
</reference>
<evidence type="ECO:0000313" key="3">
    <source>
        <dbReference type="Proteomes" id="UP000630149"/>
    </source>
</evidence>
<protein>
    <recommendedName>
        <fullName evidence="4">Enhanced entry protein EnhB</fullName>
    </recommendedName>
</protein>